<gene>
    <name evidence="3 5" type="primary">dapF</name>
    <name evidence="5" type="ORF">EVA96_00760</name>
</gene>
<comment type="caution">
    <text evidence="5">The sequence shown here is derived from an EMBL/GenBank/DDBJ whole genome shotgun (WGS) entry which is preliminary data.</text>
</comment>
<dbReference type="PANTHER" id="PTHR31689:SF0">
    <property type="entry name" value="DIAMINOPIMELATE EPIMERASE"/>
    <property type="match status" value="1"/>
</dbReference>
<accession>A0A520MNC5</accession>
<comment type="pathway">
    <text evidence="3">Amino-acid biosynthesis; L-lysine biosynthesis via DAP pathway; DL-2,6-diaminopimelate from LL-2,6-diaminopimelate: step 1/1.</text>
</comment>
<dbReference type="SUPFAM" id="SSF54506">
    <property type="entry name" value="Diaminopimelate epimerase-like"/>
    <property type="match status" value="2"/>
</dbReference>
<dbReference type="PANTHER" id="PTHR31689">
    <property type="entry name" value="DIAMINOPIMELATE EPIMERASE, CHLOROPLASTIC"/>
    <property type="match status" value="1"/>
</dbReference>
<dbReference type="GO" id="GO:0009089">
    <property type="term" value="P:lysine biosynthetic process via diaminopimelate"/>
    <property type="evidence" value="ECO:0007669"/>
    <property type="project" value="UniProtKB-UniRule"/>
</dbReference>
<proteinExistence type="inferred from homology"/>
<comment type="similarity">
    <text evidence="1 3">Belongs to the diaminopimelate epimerase family.</text>
</comment>
<dbReference type="UniPathway" id="UPA00034">
    <property type="reaction ID" value="UER00025"/>
</dbReference>
<feature type="site" description="Important for dimerization" evidence="3">
    <location>
        <position position="254"/>
    </location>
</feature>
<comment type="subcellular location">
    <subcellularLocation>
        <location evidence="3">Cytoplasm</location>
    </subcellularLocation>
</comment>
<feature type="binding site" evidence="3">
    <location>
        <position position="45"/>
    </location>
    <ligand>
        <name>substrate</name>
    </ligand>
</feature>
<protein>
    <recommendedName>
        <fullName evidence="3 4">Diaminopimelate epimerase</fullName>
        <shortName evidence="3">DAP epimerase</shortName>
        <ecNumber evidence="3 4">5.1.1.7</ecNumber>
    </recommendedName>
    <alternativeName>
        <fullName evidence="3">PLP-independent amino acid racemase</fullName>
    </alternativeName>
</protein>
<comment type="catalytic activity">
    <reaction evidence="3">
        <text>(2S,6S)-2,6-diaminopimelate = meso-2,6-diaminopimelate</text>
        <dbReference type="Rhea" id="RHEA:15393"/>
        <dbReference type="ChEBI" id="CHEBI:57609"/>
        <dbReference type="ChEBI" id="CHEBI:57791"/>
        <dbReference type="EC" id="5.1.1.7"/>
    </reaction>
</comment>
<comment type="subunit">
    <text evidence="3">Homodimer.</text>
</comment>
<dbReference type="GO" id="GO:0008837">
    <property type="term" value="F:diaminopimelate epimerase activity"/>
    <property type="evidence" value="ECO:0007669"/>
    <property type="project" value="UniProtKB-UniRule"/>
</dbReference>
<evidence type="ECO:0000256" key="2">
    <source>
        <dbReference type="ARBA" id="ARBA00023235"/>
    </source>
</evidence>
<feature type="binding site" evidence="3">
    <location>
        <position position="12"/>
    </location>
    <ligand>
        <name>substrate</name>
    </ligand>
</feature>
<dbReference type="AlphaFoldDB" id="A0A520MNC5"/>
<evidence type="ECO:0000256" key="3">
    <source>
        <dbReference type="HAMAP-Rule" id="MF_00197"/>
    </source>
</evidence>
<dbReference type="GO" id="GO:0005829">
    <property type="term" value="C:cytosol"/>
    <property type="evidence" value="ECO:0007669"/>
    <property type="project" value="TreeGrafter"/>
</dbReference>
<feature type="site" description="Could be important to modulate the pK values of the two catalytic cysteine residues" evidence="3">
    <location>
        <position position="198"/>
    </location>
</feature>
<keyword evidence="3" id="KW-0028">Amino-acid biosynthesis</keyword>
<feature type="active site" description="Proton donor" evidence="3">
    <location>
        <position position="74"/>
    </location>
</feature>
<name>A0A520MNC5_9GAMM</name>
<reference evidence="5 6" key="1">
    <citation type="submission" date="2019-02" db="EMBL/GenBank/DDBJ databases">
        <title>Prokaryotic population dynamics and viral predation in marine succession experiment using metagenomics: the confinement effect.</title>
        <authorList>
            <person name="Haro-Moreno J.M."/>
            <person name="Rodriguez-Valera F."/>
            <person name="Lopez-Perez M."/>
        </authorList>
    </citation>
    <scope>NUCLEOTIDE SEQUENCE [LARGE SCALE GENOMIC DNA]</scope>
    <source>
        <strain evidence="5">MED-G163</strain>
    </source>
</reference>
<comment type="function">
    <text evidence="3">Catalyzes the stereoinversion of LL-2,6-diaminopimelate (L,L-DAP) to meso-diaminopimelate (meso-DAP), a precursor of L-lysine and an essential component of the bacterial peptidoglycan.</text>
</comment>
<comment type="caution">
    <text evidence="3">Lacks conserved residue(s) required for the propagation of feature annotation.</text>
</comment>
<evidence type="ECO:0000256" key="4">
    <source>
        <dbReference type="NCBIfam" id="TIGR00652"/>
    </source>
</evidence>
<keyword evidence="3" id="KW-0963">Cytoplasm</keyword>
<dbReference type="EC" id="5.1.1.7" evidence="3 4"/>
<evidence type="ECO:0000313" key="5">
    <source>
        <dbReference type="EMBL" id="RZO22710.1"/>
    </source>
</evidence>
<sequence>MISFDKMHGNGNDFIVMNSIEQEFSPNKRLIKKLSDRNLGIGFDQLILVDLPKKPDSDFFIRFYNADGGQANLCLNGIRCAATYIWNKNLAPLGVLNFQTKKRHVLCEPNKNNVKVTINRPKTFKNEKLKKLLSSKLETRQFNLIDAGNMHLCIKKKSIKAIDINSLYQKLENIIKPFEINLTIYETNKNFIRVRTYENGVGETLSCGSASLSVASLFLESEFKKISIKSFGGELKFTNSDKNISMIGPSESVYSGSINE</sequence>
<dbReference type="NCBIfam" id="TIGR00652">
    <property type="entry name" value="DapF"/>
    <property type="match status" value="1"/>
</dbReference>
<dbReference type="EMBL" id="SHBI01000002">
    <property type="protein sequence ID" value="RZO22710.1"/>
    <property type="molecule type" value="Genomic_DNA"/>
</dbReference>
<evidence type="ECO:0000313" key="6">
    <source>
        <dbReference type="Proteomes" id="UP000315782"/>
    </source>
</evidence>
<feature type="site" description="Could be important to modulate the pK values of the two catalytic cysteine residues" evidence="3">
    <location>
        <position position="151"/>
    </location>
</feature>
<dbReference type="Proteomes" id="UP000315782">
    <property type="component" value="Unassembled WGS sequence"/>
</dbReference>
<evidence type="ECO:0000256" key="1">
    <source>
        <dbReference type="ARBA" id="ARBA00010219"/>
    </source>
</evidence>
<feature type="active site" description="Proton acceptor" evidence="3">
    <location>
        <position position="207"/>
    </location>
</feature>
<organism evidence="5 6">
    <name type="scientific">SAR86 cluster bacterium</name>
    <dbReference type="NCBI Taxonomy" id="2030880"/>
    <lineage>
        <taxon>Bacteria</taxon>
        <taxon>Pseudomonadati</taxon>
        <taxon>Pseudomonadota</taxon>
        <taxon>Gammaproteobacteria</taxon>
        <taxon>SAR86 cluster</taxon>
    </lineage>
</organism>
<feature type="binding site" evidence="3">
    <location>
        <position position="181"/>
    </location>
    <ligand>
        <name>substrate</name>
    </ligand>
</feature>
<feature type="binding site" evidence="3">
    <location>
        <position position="149"/>
    </location>
    <ligand>
        <name>substrate</name>
    </ligand>
</feature>
<keyword evidence="2 3" id="KW-0413">Isomerase</keyword>
<feature type="binding site" evidence="3">
    <location>
        <position position="65"/>
    </location>
    <ligand>
        <name>substrate</name>
    </ligand>
</feature>
<dbReference type="Gene3D" id="3.10.310.10">
    <property type="entry name" value="Diaminopimelate Epimerase, Chain A, domain 1"/>
    <property type="match status" value="2"/>
</dbReference>
<dbReference type="InterPro" id="IPR001653">
    <property type="entry name" value="DAP_epimerase_DapF"/>
</dbReference>
<dbReference type="Pfam" id="PF01678">
    <property type="entry name" value="DAP_epimerase"/>
    <property type="match status" value="1"/>
</dbReference>
<dbReference type="HAMAP" id="MF_00197">
    <property type="entry name" value="DAP_epimerase"/>
    <property type="match status" value="1"/>
</dbReference>
<keyword evidence="3" id="KW-0457">Lysine biosynthesis</keyword>
<feature type="binding site" evidence="3">
    <location>
        <begin position="208"/>
        <end position="209"/>
    </location>
    <ligand>
        <name>substrate</name>
    </ligand>
</feature>